<dbReference type="Proteomes" id="UP000783863">
    <property type="component" value="Unassembled WGS sequence"/>
</dbReference>
<dbReference type="AlphaFoldDB" id="A0A8J8C7Y3"/>
<evidence type="ECO:0000313" key="2">
    <source>
        <dbReference type="EMBL" id="MBX0303777.1"/>
    </source>
</evidence>
<proteinExistence type="predicted"/>
<keyword evidence="1" id="KW-0812">Transmembrane</keyword>
<feature type="transmembrane region" description="Helical" evidence="1">
    <location>
        <begin position="25"/>
        <end position="49"/>
    </location>
</feature>
<comment type="caution">
    <text evidence="2">The sequence shown here is derived from an EMBL/GenBank/DDBJ whole genome shotgun (WGS) entry which is preliminary data.</text>
</comment>
<accession>A0A8J8C7Y3</accession>
<name>A0A8J8C7Y3_9EURY</name>
<keyword evidence="3" id="KW-1185">Reference proteome</keyword>
<keyword evidence="1" id="KW-1133">Transmembrane helix</keyword>
<evidence type="ECO:0000256" key="1">
    <source>
        <dbReference type="SAM" id="Phobius"/>
    </source>
</evidence>
<sequence>MSALDFIRWPLVAKSVAAGTGLGSIYGVATGDFVFGLVLGAMSGLGFAIGRSYTS</sequence>
<protein>
    <submittedName>
        <fullName evidence="2">Uncharacterized protein</fullName>
    </submittedName>
</protein>
<keyword evidence="1" id="KW-0472">Membrane</keyword>
<reference evidence="2" key="1">
    <citation type="submission" date="2021-06" db="EMBL/GenBank/DDBJ databases">
        <title>Halomicroarcula sp. F24A a new haloarchaeum isolated from saline soil.</title>
        <authorList>
            <person name="Duran-Viseras A."/>
            <person name="Sanchez-Porro C."/>
            <person name="Ventosa A."/>
        </authorList>
    </citation>
    <scope>NUCLEOTIDE SEQUENCE</scope>
    <source>
        <strain evidence="2">F24A</strain>
    </source>
</reference>
<dbReference type="RefSeq" id="WP_220587967.1">
    <property type="nucleotide sequence ID" value="NZ_RKLQ01000001.1"/>
</dbReference>
<dbReference type="GeneID" id="79278618"/>
<organism evidence="2 3">
    <name type="scientific">Haloarcula salinisoli</name>
    <dbReference type="NCBI Taxonomy" id="2487746"/>
    <lineage>
        <taxon>Archaea</taxon>
        <taxon>Methanobacteriati</taxon>
        <taxon>Methanobacteriota</taxon>
        <taxon>Stenosarchaea group</taxon>
        <taxon>Halobacteria</taxon>
        <taxon>Halobacteriales</taxon>
        <taxon>Haloarculaceae</taxon>
        <taxon>Haloarcula</taxon>
    </lineage>
</organism>
<dbReference type="EMBL" id="RKLQ01000001">
    <property type="protein sequence ID" value="MBX0303777.1"/>
    <property type="molecule type" value="Genomic_DNA"/>
</dbReference>
<gene>
    <name evidence="2" type="ORF">EGD98_08840</name>
</gene>
<evidence type="ECO:0000313" key="3">
    <source>
        <dbReference type="Proteomes" id="UP000783863"/>
    </source>
</evidence>